<evidence type="ECO:0000313" key="3">
    <source>
        <dbReference type="Proteomes" id="UP000000305"/>
    </source>
</evidence>
<dbReference type="Proteomes" id="UP000000305">
    <property type="component" value="Unassembled WGS sequence"/>
</dbReference>
<sequence>MSVQHAAHSENYGVCDFMLAARSEICNSFIAGKSVHNQRIERPWRDLFEAALEPFNVIFMRDQWPFKSIVLDGSSVPPHNDVGKMQEAVRKLPTYPTDECRIDDFLMREEMRNLNFDANVVTLENAFAMYMTVKAALEMFCFR</sequence>
<feature type="domain" description="Integrase core" evidence="1">
    <location>
        <begin position="7"/>
        <end position="60"/>
    </location>
</feature>
<dbReference type="InterPro" id="IPR058913">
    <property type="entry name" value="Integrase_dom_put"/>
</dbReference>
<gene>
    <name evidence="2" type="ORF">DAPPUDRAFT_332753</name>
</gene>
<reference evidence="2 3" key="1">
    <citation type="journal article" date="2011" name="Science">
        <title>The ecoresponsive genome of Daphnia pulex.</title>
        <authorList>
            <person name="Colbourne J.K."/>
            <person name="Pfrender M.E."/>
            <person name="Gilbert D."/>
            <person name="Thomas W.K."/>
            <person name="Tucker A."/>
            <person name="Oakley T.H."/>
            <person name="Tokishita S."/>
            <person name="Aerts A."/>
            <person name="Arnold G.J."/>
            <person name="Basu M.K."/>
            <person name="Bauer D.J."/>
            <person name="Caceres C.E."/>
            <person name="Carmel L."/>
            <person name="Casola C."/>
            <person name="Choi J.H."/>
            <person name="Detter J.C."/>
            <person name="Dong Q."/>
            <person name="Dusheyko S."/>
            <person name="Eads B.D."/>
            <person name="Frohlich T."/>
            <person name="Geiler-Samerotte K.A."/>
            <person name="Gerlach D."/>
            <person name="Hatcher P."/>
            <person name="Jogdeo S."/>
            <person name="Krijgsveld J."/>
            <person name="Kriventseva E.V."/>
            <person name="Kultz D."/>
            <person name="Laforsch C."/>
            <person name="Lindquist E."/>
            <person name="Lopez J."/>
            <person name="Manak J.R."/>
            <person name="Muller J."/>
            <person name="Pangilinan J."/>
            <person name="Patwardhan R.P."/>
            <person name="Pitluck S."/>
            <person name="Pritham E.J."/>
            <person name="Rechtsteiner A."/>
            <person name="Rho M."/>
            <person name="Rogozin I.B."/>
            <person name="Sakarya O."/>
            <person name="Salamov A."/>
            <person name="Schaack S."/>
            <person name="Shapiro H."/>
            <person name="Shiga Y."/>
            <person name="Skalitzky C."/>
            <person name="Smith Z."/>
            <person name="Souvorov A."/>
            <person name="Sung W."/>
            <person name="Tang Z."/>
            <person name="Tsuchiya D."/>
            <person name="Tu H."/>
            <person name="Vos H."/>
            <person name="Wang M."/>
            <person name="Wolf Y.I."/>
            <person name="Yamagata H."/>
            <person name="Yamada T."/>
            <person name="Ye Y."/>
            <person name="Shaw J.R."/>
            <person name="Andrews J."/>
            <person name="Crease T.J."/>
            <person name="Tang H."/>
            <person name="Lucas S.M."/>
            <person name="Robertson H.M."/>
            <person name="Bork P."/>
            <person name="Koonin E.V."/>
            <person name="Zdobnov E.M."/>
            <person name="Grigoriev I.V."/>
            <person name="Lynch M."/>
            <person name="Boore J.L."/>
        </authorList>
    </citation>
    <scope>NUCLEOTIDE SEQUENCE [LARGE SCALE GENOMIC DNA]</scope>
</reference>
<protein>
    <recommendedName>
        <fullName evidence="1">Integrase core domain-containing protein</fullName>
    </recommendedName>
</protein>
<keyword evidence="3" id="KW-1185">Reference proteome</keyword>
<dbReference type="HOGENOM" id="CLU_1808147_0_0_1"/>
<organism evidence="2 3">
    <name type="scientific">Daphnia pulex</name>
    <name type="common">Water flea</name>
    <dbReference type="NCBI Taxonomy" id="6669"/>
    <lineage>
        <taxon>Eukaryota</taxon>
        <taxon>Metazoa</taxon>
        <taxon>Ecdysozoa</taxon>
        <taxon>Arthropoda</taxon>
        <taxon>Crustacea</taxon>
        <taxon>Branchiopoda</taxon>
        <taxon>Diplostraca</taxon>
        <taxon>Cladocera</taxon>
        <taxon>Anomopoda</taxon>
        <taxon>Daphniidae</taxon>
        <taxon>Daphnia</taxon>
    </lineage>
</organism>
<dbReference type="EMBL" id="GL732727">
    <property type="protein sequence ID" value="EFX65847.1"/>
    <property type="molecule type" value="Genomic_DNA"/>
</dbReference>
<dbReference type="Pfam" id="PF24764">
    <property type="entry name" value="rva_4"/>
    <property type="match status" value="1"/>
</dbReference>
<dbReference type="STRING" id="6669.E9HQW2"/>
<evidence type="ECO:0000313" key="2">
    <source>
        <dbReference type="EMBL" id="EFX65847.1"/>
    </source>
</evidence>
<proteinExistence type="predicted"/>
<evidence type="ECO:0000259" key="1">
    <source>
        <dbReference type="Pfam" id="PF24764"/>
    </source>
</evidence>
<name>E9HQW2_DAPPU</name>
<dbReference type="InParanoid" id="E9HQW2"/>
<dbReference type="OrthoDB" id="6767432at2759"/>
<dbReference type="AlphaFoldDB" id="E9HQW2"/>
<dbReference type="KEGG" id="dpx:DAPPUDRAFT_332753"/>
<accession>E9HQW2</accession>